<dbReference type="SMART" id="SM00342">
    <property type="entry name" value="HTH_ARAC"/>
    <property type="match status" value="1"/>
</dbReference>
<dbReference type="GO" id="GO:0043565">
    <property type="term" value="F:sequence-specific DNA binding"/>
    <property type="evidence" value="ECO:0007669"/>
    <property type="project" value="InterPro"/>
</dbReference>
<dbReference type="InterPro" id="IPR037923">
    <property type="entry name" value="HTH-like"/>
</dbReference>
<evidence type="ECO:0000256" key="4">
    <source>
        <dbReference type="ARBA" id="ARBA00023163"/>
    </source>
</evidence>
<dbReference type="SUPFAM" id="SSF46689">
    <property type="entry name" value="Homeodomain-like"/>
    <property type="match status" value="2"/>
</dbReference>
<dbReference type="OrthoDB" id="9799345at2"/>
<dbReference type="AlphaFoldDB" id="A0A511D9X7"/>
<evidence type="ECO:0000256" key="1">
    <source>
        <dbReference type="ARBA" id="ARBA00023015"/>
    </source>
</evidence>
<protein>
    <recommendedName>
        <fullName evidence="5">HTH araC/xylS-type domain-containing protein</fullName>
    </recommendedName>
</protein>
<evidence type="ECO:0000259" key="5">
    <source>
        <dbReference type="PROSITE" id="PS01124"/>
    </source>
</evidence>
<keyword evidence="4" id="KW-0804">Transcription</keyword>
<dbReference type="GO" id="GO:0003700">
    <property type="term" value="F:DNA-binding transcription factor activity"/>
    <property type="evidence" value="ECO:0007669"/>
    <property type="project" value="InterPro"/>
</dbReference>
<evidence type="ECO:0000256" key="2">
    <source>
        <dbReference type="ARBA" id="ARBA00023125"/>
    </source>
</evidence>
<evidence type="ECO:0000313" key="6">
    <source>
        <dbReference type="EMBL" id="GEL20444.1"/>
    </source>
</evidence>
<dbReference type="Pfam" id="PF02311">
    <property type="entry name" value="AraC_binding"/>
    <property type="match status" value="1"/>
</dbReference>
<evidence type="ECO:0000313" key="7">
    <source>
        <dbReference type="Proteomes" id="UP000321328"/>
    </source>
</evidence>
<evidence type="ECO:0000256" key="3">
    <source>
        <dbReference type="ARBA" id="ARBA00023159"/>
    </source>
</evidence>
<dbReference type="InterPro" id="IPR050204">
    <property type="entry name" value="AraC_XylS_family_regulators"/>
</dbReference>
<proteinExistence type="predicted"/>
<dbReference type="EMBL" id="BJVI01000071">
    <property type="protein sequence ID" value="GEL20444.1"/>
    <property type="molecule type" value="Genomic_DNA"/>
</dbReference>
<dbReference type="PROSITE" id="PS01124">
    <property type="entry name" value="HTH_ARAC_FAMILY_2"/>
    <property type="match status" value="1"/>
</dbReference>
<gene>
    <name evidence="6" type="ORF">PA7_42810</name>
</gene>
<dbReference type="InterPro" id="IPR003313">
    <property type="entry name" value="AraC-bd"/>
</dbReference>
<dbReference type="STRING" id="1123024.GCA_000423625_03209"/>
<dbReference type="PRINTS" id="PR00032">
    <property type="entry name" value="HTHARAC"/>
</dbReference>
<keyword evidence="3" id="KW-0010">Activator</keyword>
<reference evidence="6 7" key="1">
    <citation type="submission" date="2019-07" db="EMBL/GenBank/DDBJ databases">
        <title>Whole genome shotgun sequence of Pseudonocardia asaccharolytica NBRC 16224.</title>
        <authorList>
            <person name="Hosoyama A."/>
            <person name="Uohara A."/>
            <person name="Ohji S."/>
            <person name="Ichikawa N."/>
        </authorList>
    </citation>
    <scope>NUCLEOTIDE SEQUENCE [LARGE SCALE GENOMIC DNA]</scope>
    <source>
        <strain evidence="6 7">NBRC 16224</strain>
    </source>
</reference>
<dbReference type="InterPro" id="IPR018060">
    <property type="entry name" value="HTH_AraC"/>
</dbReference>
<dbReference type="InterPro" id="IPR009057">
    <property type="entry name" value="Homeodomain-like_sf"/>
</dbReference>
<feature type="domain" description="HTH araC/xylS-type" evidence="5">
    <location>
        <begin position="203"/>
        <end position="301"/>
    </location>
</feature>
<dbReference type="InterPro" id="IPR018062">
    <property type="entry name" value="HTH_AraC-typ_CS"/>
</dbReference>
<accession>A0A511D9X7</accession>
<sequence>MAGTARRDRRSARVPVYTYVPDPVLPPVSVLRLDPAAFHRKQPGEHTHDFPGLAYFERGGGSLRSGNREWLVEAGDLYVIAPGDVMGMGETAGLEHAGGIAVFFTQDALGPDRPGAFLSWRAHPLLFPFVGGAATGALRLKVPEADRAGWLARVRAIEAELADRRDGYRQAVLAHLVLLLVGVSRLATDVVGDLRLNDESLLAEVFTVIERRYRGRLSLSDVARAVNLSPGYLTTTVRRMTGRTVQDWIAERRMTEARRLLAESDLGVSEVGRMVGFTDPGYFARSFRRMHGLTPRGWRSAGGAPRRPD</sequence>
<dbReference type="Gene3D" id="1.10.10.60">
    <property type="entry name" value="Homeodomain-like"/>
    <property type="match status" value="1"/>
</dbReference>
<dbReference type="PROSITE" id="PS00041">
    <property type="entry name" value="HTH_ARAC_FAMILY_1"/>
    <property type="match status" value="1"/>
</dbReference>
<keyword evidence="2" id="KW-0238">DNA-binding</keyword>
<dbReference type="InterPro" id="IPR020449">
    <property type="entry name" value="Tscrpt_reg_AraC-type_HTH"/>
</dbReference>
<comment type="caution">
    <text evidence="6">The sequence shown here is derived from an EMBL/GenBank/DDBJ whole genome shotgun (WGS) entry which is preliminary data.</text>
</comment>
<dbReference type="Pfam" id="PF12833">
    <property type="entry name" value="HTH_18"/>
    <property type="match status" value="1"/>
</dbReference>
<dbReference type="PANTHER" id="PTHR46796">
    <property type="entry name" value="HTH-TYPE TRANSCRIPTIONAL ACTIVATOR RHAS-RELATED"/>
    <property type="match status" value="1"/>
</dbReference>
<name>A0A511D9X7_9PSEU</name>
<dbReference type="SUPFAM" id="SSF51215">
    <property type="entry name" value="Regulatory protein AraC"/>
    <property type="match status" value="1"/>
</dbReference>
<keyword evidence="1" id="KW-0805">Transcription regulation</keyword>
<organism evidence="6 7">
    <name type="scientific">Pseudonocardia asaccharolytica DSM 44247 = NBRC 16224</name>
    <dbReference type="NCBI Taxonomy" id="1123024"/>
    <lineage>
        <taxon>Bacteria</taxon>
        <taxon>Bacillati</taxon>
        <taxon>Actinomycetota</taxon>
        <taxon>Actinomycetes</taxon>
        <taxon>Pseudonocardiales</taxon>
        <taxon>Pseudonocardiaceae</taxon>
        <taxon>Pseudonocardia</taxon>
    </lineage>
</organism>
<dbReference type="Proteomes" id="UP000321328">
    <property type="component" value="Unassembled WGS sequence"/>
</dbReference>
<keyword evidence="7" id="KW-1185">Reference proteome</keyword>